<keyword evidence="1" id="KW-0812">Transmembrane</keyword>
<gene>
    <name evidence="2" type="ORF">CLUMA_CG018510</name>
</gene>
<feature type="transmembrane region" description="Helical" evidence="1">
    <location>
        <begin position="20"/>
        <end position="38"/>
    </location>
</feature>
<evidence type="ECO:0000313" key="3">
    <source>
        <dbReference type="Proteomes" id="UP000183832"/>
    </source>
</evidence>
<evidence type="ECO:0000313" key="2">
    <source>
        <dbReference type="EMBL" id="CRL05139.1"/>
    </source>
</evidence>
<proteinExistence type="predicted"/>
<evidence type="ECO:0000256" key="1">
    <source>
        <dbReference type="SAM" id="Phobius"/>
    </source>
</evidence>
<keyword evidence="1" id="KW-1133">Transmembrane helix</keyword>
<name>A0A1J1IXZ1_9DIPT</name>
<accession>A0A1J1IXZ1</accession>
<keyword evidence="1" id="KW-0472">Membrane</keyword>
<dbReference type="AlphaFoldDB" id="A0A1J1IXZ1"/>
<sequence length="97" mass="10777">MLELTHLSTLLVEPLTTSNRYLIIIYLCVCLVSQFGMIPEKIAGLRKTSIADYAIENVALIGKCKVRQTFEETVDVITVVTIFGKSLDVSMGLLQKN</sequence>
<protein>
    <submittedName>
        <fullName evidence="2">CLUMA_CG018510, isoform A</fullName>
    </submittedName>
</protein>
<keyword evidence="3" id="KW-1185">Reference proteome</keyword>
<dbReference type="Proteomes" id="UP000183832">
    <property type="component" value="Unassembled WGS sequence"/>
</dbReference>
<dbReference type="EMBL" id="CVRI01000064">
    <property type="protein sequence ID" value="CRL05139.1"/>
    <property type="molecule type" value="Genomic_DNA"/>
</dbReference>
<organism evidence="2 3">
    <name type="scientific">Clunio marinus</name>
    <dbReference type="NCBI Taxonomy" id="568069"/>
    <lineage>
        <taxon>Eukaryota</taxon>
        <taxon>Metazoa</taxon>
        <taxon>Ecdysozoa</taxon>
        <taxon>Arthropoda</taxon>
        <taxon>Hexapoda</taxon>
        <taxon>Insecta</taxon>
        <taxon>Pterygota</taxon>
        <taxon>Neoptera</taxon>
        <taxon>Endopterygota</taxon>
        <taxon>Diptera</taxon>
        <taxon>Nematocera</taxon>
        <taxon>Chironomoidea</taxon>
        <taxon>Chironomidae</taxon>
        <taxon>Clunio</taxon>
    </lineage>
</organism>
<reference evidence="2 3" key="1">
    <citation type="submission" date="2015-04" db="EMBL/GenBank/DDBJ databases">
        <authorList>
            <person name="Syromyatnikov M.Y."/>
            <person name="Popov V.N."/>
        </authorList>
    </citation>
    <scope>NUCLEOTIDE SEQUENCE [LARGE SCALE GENOMIC DNA]</scope>
</reference>